<proteinExistence type="inferred from homology"/>
<feature type="transmembrane region" description="Helical" evidence="7">
    <location>
        <begin position="210"/>
        <end position="229"/>
    </location>
</feature>
<protein>
    <submittedName>
        <fullName evidence="9">RND superfamily putative drug exporter</fullName>
    </submittedName>
</protein>
<evidence type="ECO:0000256" key="6">
    <source>
        <dbReference type="ARBA" id="ARBA00023136"/>
    </source>
</evidence>
<evidence type="ECO:0000313" key="9">
    <source>
        <dbReference type="EMBL" id="MDR7329567.1"/>
    </source>
</evidence>
<feature type="transmembrane region" description="Helical" evidence="7">
    <location>
        <begin position="146"/>
        <end position="168"/>
    </location>
</feature>
<keyword evidence="3" id="KW-1003">Cell membrane</keyword>
<feature type="transmembrane region" description="Helical" evidence="7">
    <location>
        <begin position="282"/>
        <end position="308"/>
    </location>
</feature>
<evidence type="ECO:0000313" key="10">
    <source>
        <dbReference type="Proteomes" id="UP001180840"/>
    </source>
</evidence>
<keyword evidence="10" id="KW-1185">Reference proteome</keyword>
<feature type="transmembrane region" description="Helical" evidence="7">
    <location>
        <begin position="565"/>
        <end position="590"/>
    </location>
</feature>
<organism evidence="9 10">
    <name type="scientific">Corynebacterium guangdongense</name>
    <dbReference type="NCBI Taxonomy" id="1783348"/>
    <lineage>
        <taxon>Bacteria</taxon>
        <taxon>Bacillati</taxon>
        <taxon>Actinomycetota</taxon>
        <taxon>Actinomycetes</taxon>
        <taxon>Mycobacteriales</taxon>
        <taxon>Corynebacteriaceae</taxon>
        <taxon>Corynebacterium</taxon>
    </lineage>
</organism>
<evidence type="ECO:0000256" key="5">
    <source>
        <dbReference type="ARBA" id="ARBA00022989"/>
    </source>
</evidence>
<dbReference type="InterPro" id="IPR050545">
    <property type="entry name" value="Mycobact_MmpL"/>
</dbReference>
<feature type="domain" description="Membrane transport protein MMPL" evidence="8">
    <location>
        <begin position="84"/>
        <end position="342"/>
    </location>
</feature>
<comment type="similarity">
    <text evidence="2">Belongs to the resistance-nodulation-cell division (RND) (TC 2.A.6) family. MmpL subfamily.</text>
</comment>
<sequence>MSVRSAHTSRWVALLILVLGFGALFAGAATKPVNPTASLPDGADSSRVAEIVDAQPGDNGNTALIFLEGPINPAQLAPLGEQFGGPAIPNEDLTAALIPVQVEAEGLTGNAEAVNELRDQVAAAVPEGVTGRVTGPAAIQADLSNVFSGASFLLLGVTAAIVAVLLVVTYRSPILWIVPLLVIGVADRVAATVVTWVLAAVGASWDESTLGILSVLVFGAGTNYALLLISRYRDELTRHEDRFAAMAAAWGPTAKTVTLSAVTVAIGVGCLLLSLTPSTRGLGLASAVGVLIALFFAVFCLPGMLVLFGRWIFWPKRPDYGTEVNHRFWDRIGGRVRRRPGVIAGASLALLAVASLGALQISTGLSQAEQFLDTPESITAAEDLGQAFPNQSATPAQVATTQPEDVTAVLEETGATVTPSGQPVDGWTALQVSTEADTGQLRETLTGTDALVGGQDAQLYDTEQAAERDRGIIFPLVLALIFLALVLVLRSLVAPLIMVASVLLTNLAALGLGWWISTGVLGFTTFDSTTPLYSFVFLVALGIDYTIFLITRARDDARRVGTKEGVLTALSATGGVITSAGILLAAVFAALGVLPLVVLAQIGIVICIGVLLDTLVVRTLLVPSIVQLLGEKFWWPSRVDSKVDPRTATTEAVTGRADA</sequence>
<evidence type="ECO:0000256" key="1">
    <source>
        <dbReference type="ARBA" id="ARBA00004651"/>
    </source>
</evidence>
<dbReference type="Proteomes" id="UP001180840">
    <property type="component" value="Unassembled WGS sequence"/>
</dbReference>
<dbReference type="PANTHER" id="PTHR33406:SF6">
    <property type="entry name" value="MEMBRANE PROTEIN YDGH-RELATED"/>
    <property type="match status" value="1"/>
</dbReference>
<keyword evidence="5 7" id="KW-1133">Transmembrane helix</keyword>
<feature type="transmembrane region" description="Helical" evidence="7">
    <location>
        <begin position="472"/>
        <end position="489"/>
    </location>
</feature>
<gene>
    <name evidence="9" type="ORF">J2S39_001243</name>
</gene>
<evidence type="ECO:0000256" key="2">
    <source>
        <dbReference type="ARBA" id="ARBA00010157"/>
    </source>
</evidence>
<name>A0ABU1ZXA1_9CORY</name>
<reference evidence="9" key="1">
    <citation type="submission" date="2023-07" db="EMBL/GenBank/DDBJ databases">
        <title>Sequencing the genomes of 1000 actinobacteria strains.</title>
        <authorList>
            <person name="Klenk H.-P."/>
        </authorList>
    </citation>
    <scope>NUCLEOTIDE SEQUENCE</scope>
    <source>
        <strain evidence="9">DSM 107476</strain>
    </source>
</reference>
<dbReference type="Pfam" id="PF03176">
    <property type="entry name" value="MMPL"/>
    <property type="match status" value="2"/>
</dbReference>
<feature type="transmembrane region" description="Helical" evidence="7">
    <location>
        <begin position="175"/>
        <end position="198"/>
    </location>
</feature>
<keyword evidence="4 7" id="KW-0812">Transmembrane</keyword>
<dbReference type="RefSeq" id="WP_290194463.1">
    <property type="nucleotide sequence ID" value="NZ_CP047654.1"/>
</dbReference>
<evidence type="ECO:0000256" key="4">
    <source>
        <dbReference type="ARBA" id="ARBA00022692"/>
    </source>
</evidence>
<evidence type="ECO:0000256" key="7">
    <source>
        <dbReference type="SAM" id="Phobius"/>
    </source>
</evidence>
<evidence type="ECO:0000259" key="8">
    <source>
        <dbReference type="Pfam" id="PF03176"/>
    </source>
</evidence>
<feature type="transmembrane region" description="Helical" evidence="7">
    <location>
        <begin position="341"/>
        <end position="361"/>
    </location>
</feature>
<feature type="transmembrane region" description="Helical" evidence="7">
    <location>
        <begin position="496"/>
        <end position="517"/>
    </location>
</feature>
<feature type="transmembrane region" description="Helical" evidence="7">
    <location>
        <begin position="596"/>
        <end position="617"/>
    </location>
</feature>
<evidence type="ECO:0000256" key="3">
    <source>
        <dbReference type="ARBA" id="ARBA00022475"/>
    </source>
</evidence>
<dbReference type="PANTHER" id="PTHR33406">
    <property type="entry name" value="MEMBRANE PROTEIN MJ1562-RELATED"/>
    <property type="match status" value="1"/>
</dbReference>
<comment type="caution">
    <text evidence="9">The sequence shown here is derived from an EMBL/GenBank/DDBJ whole genome shotgun (WGS) entry which is preliminary data.</text>
</comment>
<feature type="domain" description="Membrane transport protein MMPL" evidence="8">
    <location>
        <begin position="442"/>
        <end position="639"/>
    </location>
</feature>
<dbReference type="Gene3D" id="1.20.1640.10">
    <property type="entry name" value="Multidrug efflux transporter AcrB transmembrane domain"/>
    <property type="match status" value="2"/>
</dbReference>
<feature type="transmembrane region" description="Helical" evidence="7">
    <location>
        <begin position="256"/>
        <end position="276"/>
    </location>
</feature>
<keyword evidence="6 7" id="KW-0472">Membrane</keyword>
<dbReference type="SUPFAM" id="SSF82866">
    <property type="entry name" value="Multidrug efflux transporter AcrB transmembrane domain"/>
    <property type="match status" value="2"/>
</dbReference>
<accession>A0ABU1ZXA1</accession>
<dbReference type="InterPro" id="IPR004869">
    <property type="entry name" value="MMPL_dom"/>
</dbReference>
<comment type="subcellular location">
    <subcellularLocation>
        <location evidence="1">Cell membrane</location>
        <topology evidence="1">Multi-pass membrane protein</topology>
    </subcellularLocation>
</comment>
<feature type="transmembrane region" description="Helical" evidence="7">
    <location>
        <begin position="532"/>
        <end position="553"/>
    </location>
</feature>
<dbReference type="EMBL" id="JAVDXZ010000001">
    <property type="protein sequence ID" value="MDR7329567.1"/>
    <property type="molecule type" value="Genomic_DNA"/>
</dbReference>